<keyword evidence="3" id="KW-1185">Reference proteome</keyword>
<gene>
    <name evidence="2" type="ORF">M23134_06525</name>
</gene>
<proteinExistence type="predicted"/>
<comment type="caution">
    <text evidence="2">The sequence shown here is derived from an EMBL/GenBank/DDBJ whole genome shotgun (WGS) entry which is preliminary data.</text>
</comment>
<sequence>MKSDRYLHFSITLDSFFRKYQSGLTFLFVLFCVFLADLFFSTFIPANKIPVLETFLKSQSRLIIDFAPEIWLTLLGLVLGTLIIVISIASQSTPKLIDLYISDQTSLLYVWYITSGSVHNLFLQIELVNNQAYKVNILLNTYVMLPIALLLAIPYVLYILRYTKTSNVIEKIFADNMIRLERLIHPANQSLLESSKTVASYQHRLFESLNQLDDLLEYVSFKEPKGDVINKMGETIRSYIKIKDQVNPTFFKISPSIRNDVSFKTMTGQFDDIEKERTFYEQKGYRLFGNAYLKLLDKDFFDLASLCASELASCGKTAIEQKDDPLINATIIRFNTFLRFGIKHGLRNGEARNLYNAIFHYSDFIKAMVHQRFLQHTKKSFFYLKIYVSEIYRHSLKEPSFAFLVDVFTWEMKKILVEVSKTELPISLQEELLDIFLQIDNLAGFEQDLDHKRRFNQNIRLFHIAMALYYLRVDKKSLVEAIIEDILEDHQFIGAEALGQDIIAICKRLESSSPTFWEDTDRGNANLYFSEDKEFLSEFITMFNKHLNHALAYNPSKLQNKAKDSDQPTDQNDET</sequence>
<dbReference type="OrthoDB" id="977140at2"/>
<reference evidence="2 3" key="1">
    <citation type="submission" date="2007-01" db="EMBL/GenBank/DDBJ databases">
        <authorList>
            <person name="Haygood M."/>
            <person name="Podell S."/>
            <person name="Anderson C."/>
            <person name="Hopkinson B."/>
            <person name="Roe K."/>
            <person name="Barbeau K."/>
            <person name="Gaasterland T."/>
            <person name="Ferriera S."/>
            <person name="Johnson J."/>
            <person name="Kravitz S."/>
            <person name="Beeson K."/>
            <person name="Sutton G."/>
            <person name="Rogers Y.-H."/>
            <person name="Friedman R."/>
            <person name="Frazier M."/>
            <person name="Venter J.C."/>
        </authorList>
    </citation>
    <scope>NUCLEOTIDE SEQUENCE [LARGE SCALE GENOMIC DNA]</scope>
    <source>
        <strain evidence="2 3">ATCC 23134</strain>
    </source>
</reference>
<organism evidence="2 3">
    <name type="scientific">Microscilla marina ATCC 23134</name>
    <dbReference type="NCBI Taxonomy" id="313606"/>
    <lineage>
        <taxon>Bacteria</taxon>
        <taxon>Pseudomonadati</taxon>
        <taxon>Bacteroidota</taxon>
        <taxon>Cytophagia</taxon>
        <taxon>Cytophagales</taxon>
        <taxon>Microscillaceae</taxon>
        <taxon>Microscilla</taxon>
    </lineage>
</organism>
<dbReference type="eggNOG" id="COG4325">
    <property type="taxonomic scope" value="Bacteria"/>
</dbReference>
<name>A1ZQR0_MICM2</name>
<dbReference type="Proteomes" id="UP000004095">
    <property type="component" value="Unassembled WGS sequence"/>
</dbReference>
<evidence type="ECO:0000256" key="1">
    <source>
        <dbReference type="SAM" id="Phobius"/>
    </source>
</evidence>
<keyword evidence="1" id="KW-1133">Transmembrane helix</keyword>
<dbReference type="RefSeq" id="WP_002699877.1">
    <property type="nucleotide sequence ID" value="NZ_AAWS01000025.1"/>
</dbReference>
<feature type="transmembrane region" description="Helical" evidence="1">
    <location>
        <begin position="109"/>
        <end position="125"/>
    </location>
</feature>
<evidence type="ECO:0008006" key="4">
    <source>
        <dbReference type="Google" id="ProtNLM"/>
    </source>
</evidence>
<protein>
    <recommendedName>
        <fullName evidence="4">DUF2254 domain-containing protein</fullName>
    </recommendedName>
</protein>
<dbReference type="AlphaFoldDB" id="A1ZQR0"/>
<feature type="transmembrane region" description="Helical" evidence="1">
    <location>
        <begin position="20"/>
        <end position="40"/>
    </location>
</feature>
<keyword evidence="1" id="KW-0472">Membrane</keyword>
<feature type="transmembrane region" description="Helical" evidence="1">
    <location>
        <begin position="137"/>
        <end position="160"/>
    </location>
</feature>
<feature type="transmembrane region" description="Helical" evidence="1">
    <location>
        <begin position="70"/>
        <end position="89"/>
    </location>
</feature>
<accession>A1ZQR0</accession>
<keyword evidence="1" id="KW-0812">Transmembrane</keyword>
<dbReference type="EMBL" id="AAWS01000025">
    <property type="protein sequence ID" value="EAY27215.1"/>
    <property type="molecule type" value="Genomic_DNA"/>
</dbReference>
<evidence type="ECO:0000313" key="3">
    <source>
        <dbReference type="Proteomes" id="UP000004095"/>
    </source>
</evidence>
<evidence type="ECO:0000313" key="2">
    <source>
        <dbReference type="EMBL" id="EAY27215.1"/>
    </source>
</evidence>